<evidence type="ECO:0000256" key="7">
    <source>
        <dbReference type="ARBA" id="ARBA00022989"/>
    </source>
</evidence>
<dbReference type="OrthoDB" id="10260134at2759"/>
<dbReference type="PANTHER" id="PTHR11351:SF31">
    <property type="entry name" value="DESATURASE 1, ISOFORM A-RELATED"/>
    <property type="match status" value="1"/>
</dbReference>
<evidence type="ECO:0000313" key="16">
    <source>
        <dbReference type="Proteomes" id="UP001652740"/>
    </source>
</evidence>
<evidence type="ECO:0000256" key="4">
    <source>
        <dbReference type="ARBA" id="ARBA00022692"/>
    </source>
</evidence>
<feature type="transmembrane region" description="Helical" evidence="14">
    <location>
        <begin position="38"/>
        <end position="61"/>
    </location>
</feature>
<dbReference type="GO" id="GO:0004768">
    <property type="term" value="F:stearoyl-CoA 9-desaturase activity"/>
    <property type="evidence" value="ECO:0007669"/>
    <property type="project" value="TreeGrafter"/>
</dbReference>
<evidence type="ECO:0000256" key="1">
    <source>
        <dbReference type="ARBA" id="ARBA00004141"/>
    </source>
</evidence>
<keyword evidence="3 13" id="KW-0444">Lipid biosynthesis</keyword>
<evidence type="ECO:0000313" key="17">
    <source>
        <dbReference type="RefSeq" id="XP_026751907.1"/>
    </source>
</evidence>
<keyword evidence="7 14" id="KW-1133">Transmembrane helix</keyword>
<evidence type="ECO:0000256" key="12">
    <source>
        <dbReference type="ARBA" id="ARBA00023160"/>
    </source>
</evidence>
<keyword evidence="11 14" id="KW-0472">Membrane</keyword>
<comment type="similarity">
    <text evidence="2 13">Belongs to the fatty acid desaturase type 1 family.</text>
</comment>
<feature type="transmembrane region" description="Helical" evidence="14">
    <location>
        <begin position="66"/>
        <end position="88"/>
    </location>
</feature>
<keyword evidence="4 13" id="KW-0812">Transmembrane</keyword>
<evidence type="ECO:0000256" key="8">
    <source>
        <dbReference type="ARBA" id="ARBA00023002"/>
    </source>
</evidence>
<accession>A0A6J1WKS1</accession>
<comment type="subcellular location">
    <subcellularLocation>
        <location evidence="1">Membrane</location>
        <topology evidence="1">Multi-pass membrane protein</topology>
    </subcellularLocation>
</comment>
<keyword evidence="10" id="KW-0443">Lipid metabolism</keyword>
<name>A0A6J1WKS1_GALME</name>
<keyword evidence="16" id="KW-1185">Reference proteome</keyword>
<dbReference type="InterPro" id="IPR005804">
    <property type="entry name" value="FA_desaturase_dom"/>
</dbReference>
<dbReference type="Pfam" id="PF00487">
    <property type="entry name" value="FA_desaturase"/>
    <property type="match status" value="1"/>
</dbReference>
<keyword evidence="9" id="KW-0408">Iron</keyword>
<keyword evidence="12 13" id="KW-0275">Fatty acid biosynthesis</keyword>
<evidence type="ECO:0000256" key="13">
    <source>
        <dbReference type="RuleBase" id="RU000581"/>
    </source>
</evidence>
<gene>
    <name evidence="17" type="primary">LOC113512308</name>
</gene>
<evidence type="ECO:0000256" key="9">
    <source>
        <dbReference type="ARBA" id="ARBA00023004"/>
    </source>
</evidence>
<evidence type="ECO:0000259" key="15">
    <source>
        <dbReference type="Pfam" id="PF00487"/>
    </source>
</evidence>
<dbReference type="GeneID" id="113512308"/>
<dbReference type="PROSITE" id="PS00476">
    <property type="entry name" value="FATTY_ACID_DESATUR_1"/>
    <property type="match status" value="1"/>
</dbReference>
<dbReference type="PANTHER" id="PTHR11351">
    <property type="entry name" value="ACYL-COA DESATURASE"/>
    <property type="match status" value="1"/>
</dbReference>
<dbReference type="PRINTS" id="PR00075">
    <property type="entry name" value="FACDDSATRASE"/>
</dbReference>
<comment type="domain">
    <text evidence="13">The histidine box domains are involved in binding the catalytic metal ions.</text>
</comment>
<protein>
    <submittedName>
        <fullName evidence="17">Acyl-CoA Delta-9 desaturase-like</fullName>
    </submittedName>
</protein>
<dbReference type="InterPro" id="IPR001522">
    <property type="entry name" value="FADS-1_CS"/>
</dbReference>
<dbReference type="Proteomes" id="UP001652740">
    <property type="component" value="Unplaced"/>
</dbReference>
<keyword evidence="6" id="KW-0276">Fatty acid metabolism</keyword>
<sequence length="334" mass="38660">MAPRGERKGSYVLFENEQSEKDLEKVIQPSAEDRKLDIVWPNVFIFLIAHIAGLYGCYLFLGQVKLLTCVFAVVVYIIAGLGITAGVHRLWSHRAYKARFPLRVILAIFNSMAFQHPVLIWARDHRVHHKYSDTDADPYNATRGFFFSHIGWLLVRKHPEVKAKGQQIDLSDLYADPVLRYQEKYYMPLMLATCFVLPTYIPTLWGETAWNAFFVCAVFRFIVGMNVTWLINSAAHKWGYRPYNKNINPGDGKTLALMVLGEGYHNYHHTFPWDYRTAELGAPLNLTTRFINLMAKIGWAYDMKSVSKEVIEKRKMRTGDNNHKEYEKDNSIKT</sequence>
<dbReference type="GO" id="GO:0005789">
    <property type="term" value="C:endoplasmic reticulum membrane"/>
    <property type="evidence" value="ECO:0007669"/>
    <property type="project" value="TreeGrafter"/>
</dbReference>
<dbReference type="GO" id="GO:0006636">
    <property type="term" value="P:unsaturated fatty acid biosynthetic process"/>
    <property type="evidence" value="ECO:0007669"/>
    <property type="project" value="TreeGrafter"/>
</dbReference>
<evidence type="ECO:0000256" key="10">
    <source>
        <dbReference type="ARBA" id="ARBA00023098"/>
    </source>
</evidence>
<feature type="transmembrane region" description="Helical" evidence="14">
    <location>
        <begin position="100"/>
        <end position="122"/>
    </location>
</feature>
<feature type="transmembrane region" description="Helical" evidence="14">
    <location>
        <begin position="185"/>
        <end position="203"/>
    </location>
</feature>
<reference evidence="17" key="1">
    <citation type="submission" date="2025-08" db="UniProtKB">
        <authorList>
            <consortium name="RefSeq"/>
        </authorList>
    </citation>
    <scope>IDENTIFICATION</scope>
    <source>
        <tissue evidence="17">Whole larvae</tissue>
    </source>
</reference>
<evidence type="ECO:0000256" key="2">
    <source>
        <dbReference type="ARBA" id="ARBA00009295"/>
    </source>
</evidence>
<feature type="transmembrane region" description="Helical" evidence="14">
    <location>
        <begin position="209"/>
        <end position="231"/>
    </location>
</feature>
<evidence type="ECO:0000256" key="5">
    <source>
        <dbReference type="ARBA" id="ARBA00022723"/>
    </source>
</evidence>
<feature type="domain" description="Fatty acid desaturase" evidence="15">
    <location>
        <begin position="71"/>
        <end position="272"/>
    </location>
</feature>
<organism evidence="16 17">
    <name type="scientific">Galleria mellonella</name>
    <name type="common">Greater wax moth</name>
    <dbReference type="NCBI Taxonomy" id="7137"/>
    <lineage>
        <taxon>Eukaryota</taxon>
        <taxon>Metazoa</taxon>
        <taxon>Ecdysozoa</taxon>
        <taxon>Arthropoda</taxon>
        <taxon>Hexapoda</taxon>
        <taxon>Insecta</taxon>
        <taxon>Pterygota</taxon>
        <taxon>Neoptera</taxon>
        <taxon>Endopterygota</taxon>
        <taxon>Lepidoptera</taxon>
        <taxon>Glossata</taxon>
        <taxon>Ditrysia</taxon>
        <taxon>Pyraloidea</taxon>
        <taxon>Pyralidae</taxon>
        <taxon>Galleriinae</taxon>
        <taxon>Galleria</taxon>
    </lineage>
</organism>
<keyword evidence="5" id="KW-0479">Metal-binding</keyword>
<dbReference type="CDD" id="cd03505">
    <property type="entry name" value="Delta9-FADS-like"/>
    <property type="match status" value="1"/>
</dbReference>
<dbReference type="AlphaFoldDB" id="A0A6J1WKS1"/>
<evidence type="ECO:0000256" key="14">
    <source>
        <dbReference type="SAM" id="Phobius"/>
    </source>
</evidence>
<evidence type="ECO:0000256" key="6">
    <source>
        <dbReference type="ARBA" id="ARBA00022832"/>
    </source>
</evidence>
<dbReference type="InterPro" id="IPR015876">
    <property type="entry name" value="Acyl-CoA_DS"/>
</dbReference>
<comment type="cofactor">
    <cofactor evidence="13">
        <name>Fe(2+)</name>
        <dbReference type="ChEBI" id="CHEBI:29033"/>
    </cofactor>
</comment>
<evidence type="ECO:0000256" key="3">
    <source>
        <dbReference type="ARBA" id="ARBA00022516"/>
    </source>
</evidence>
<dbReference type="RefSeq" id="XP_026751907.1">
    <property type="nucleotide sequence ID" value="XM_026896106.3"/>
</dbReference>
<keyword evidence="8 13" id="KW-0560">Oxidoreductase</keyword>
<evidence type="ECO:0000256" key="11">
    <source>
        <dbReference type="ARBA" id="ARBA00023136"/>
    </source>
</evidence>
<dbReference type="KEGG" id="gmw:113512308"/>
<dbReference type="GO" id="GO:0005506">
    <property type="term" value="F:iron ion binding"/>
    <property type="evidence" value="ECO:0007669"/>
    <property type="project" value="TreeGrafter"/>
</dbReference>
<proteinExistence type="inferred from homology"/>